<dbReference type="Gene3D" id="3.30.450.40">
    <property type="match status" value="1"/>
</dbReference>
<dbReference type="PROSITE" id="PS50112">
    <property type="entry name" value="PAS"/>
    <property type="match status" value="1"/>
</dbReference>
<dbReference type="PANTHER" id="PTHR43642:SF1">
    <property type="entry name" value="HYBRID SIGNAL TRANSDUCTION HISTIDINE KINASE G"/>
    <property type="match status" value="1"/>
</dbReference>
<comment type="catalytic activity">
    <reaction evidence="1">
        <text>ATP + protein L-histidine = ADP + protein N-phospho-L-histidine.</text>
        <dbReference type="EC" id="2.7.13.3"/>
    </reaction>
</comment>
<evidence type="ECO:0000313" key="11">
    <source>
        <dbReference type="EMBL" id="SFU96924.1"/>
    </source>
</evidence>
<dbReference type="Pfam" id="PF00072">
    <property type="entry name" value="Response_reg"/>
    <property type="match status" value="1"/>
</dbReference>
<feature type="domain" description="Response regulatory" evidence="9">
    <location>
        <begin position="1848"/>
        <end position="1964"/>
    </location>
</feature>
<dbReference type="InterPro" id="IPR004358">
    <property type="entry name" value="Sig_transdc_His_kin-like_C"/>
</dbReference>
<dbReference type="InterPro" id="IPR011006">
    <property type="entry name" value="CheY-like_superfamily"/>
</dbReference>
<keyword evidence="4" id="KW-0808">Transferase</keyword>
<reference evidence="12" key="1">
    <citation type="submission" date="2016-10" db="EMBL/GenBank/DDBJ databases">
        <authorList>
            <person name="Varghese N."/>
            <person name="Submissions S."/>
        </authorList>
    </citation>
    <scope>NUCLEOTIDE SEQUENCE [LARGE SCALE GENOMIC DNA]</scope>
    <source>
        <strain evidence="12">CGMCC 1.11014</strain>
    </source>
</reference>
<dbReference type="Pfam" id="PF01590">
    <property type="entry name" value="GAF"/>
    <property type="match status" value="1"/>
</dbReference>
<dbReference type="InterPro" id="IPR036890">
    <property type="entry name" value="HATPase_C_sf"/>
</dbReference>
<dbReference type="InterPro" id="IPR005467">
    <property type="entry name" value="His_kinase_dom"/>
</dbReference>
<dbReference type="CDD" id="cd14014">
    <property type="entry name" value="STKc_PknB_like"/>
    <property type="match status" value="1"/>
</dbReference>
<keyword evidence="5" id="KW-0418">Kinase</keyword>
<proteinExistence type="predicted"/>
<dbReference type="InterPro" id="IPR053159">
    <property type="entry name" value="Hybrid_Histidine_Kinase"/>
</dbReference>
<dbReference type="Proteomes" id="UP000199391">
    <property type="component" value="Unassembled WGS sequence"/>
</dbReference>
<dbReference type="Gene3D" id="3.30.450.20">
    <property type="entry name" value="PAS domain"/>
    <property type="match status" value="1"/>
</dbReference>
<dbReference type="SUPFAM" id="SSF55874">
    <property type="entry name" value="ATPase domain of HSP90 chaperone/DNA topoisomerase II/histidine kinase"/>
    <property type="match status" value="1"/>
</dbReference>
<dbReference type="Gene3D" id="3.40.50.300">
    <property type="entry name" value="P-loop containing nucleotide triphosphate hydrolases"/>
    <property type="match status" value="1"/>
</dbReference>
<dbReference type="SUPFAM" id="SSF55785">
    <property type="entry name" value="PYP-like sensor domain (PAS domain)"/>
    <property type="match status" value="1"/>
</dbReference>
<dbReference type="OrthoDB" id="9801841at2"/>
<dbReference type="SUPFAM" id="SSF56112">
    <property type="entry name" value="Protein kinase-like (PK-like)"/>
    <property type="match status" value="1"/>
</dbReference>
<gene>
    <name evidence="11" type="ORF">SAMN05216552_10179</name>
</gene>
<dbReference type="InterPro" id="IPR011009">
    <property type="entry name" value="Kinase-like_dom_sf"/>
</dbReference>
<dbReference type="SMART" id="SM00065">
    <property type="entry name" value="GAF"/>
    <property type="match status" value="1"/>
</dbReference>
<evidence type="ECO:0000259" key="10">
    <source>
        <dbReference type="PROSITE" id="PS50112"/>
    </source>
</evidence>
<dbReference type="InterPro" id="IPR035965">
    <property type="entry name" value="PAS-like_dom_sf"/>
</dbReference>
<dbReference type="GO" id="GO:0005524">
    <property type="term" value="F:ATP binding"/>
    <property type="evidence" value="ECO:0007669"/>
    <property type="project" value="InterPro"/>
</dbReference>
<dbReference type="PROSITE" id="PS50110">
    <property type="entry name" value="RESPONSE_REGULATORY"/>
    <property type="match status" value="1"/>
</dbReference>
<accession>A0A1I7KHU7</accession>
<feature type="domain" description="Protein kinase" evidence="7">
    <location>
        <begin position="1"/>
        <end position="272"/>
    </location>
</feature>
<dbReference type="Gene3D" id="3.40.50.2300">
    <property type="match status" value="1"/>
</dbReference>
<feature type="domain" description="Histidine kinase" evidence="8">
    <location>
        <begin position="1607"/>
        <end position="1824"/>
    </location>
</feature>
<dbReference type="InterPro" id="IPR003594">
    <property type="entry name" value="HATPase_dom"/>
</dbReference>
<name>A0A1I7KHU7_9BURK</name>
<dbReference type="InterPro" id="IPR003018">
    <property type="entry name" value="GAF"/>
</dbReference>
<dbReference type="InterPro" id="IPR029016">
    <property type="entry name" value="GAF-like_dom_sf"/>
</dbReference>
<evidence type="ECO:0000313" key="12">
    <source>
        <dbReference type="Proteomes" id="UP000199391"/>
    </source>
</evidence>
<dbReference type="SMART" id="SM00388">
    <property type="entry name" value="HisKA"/>
    <property type="match status" value="1"/>
</dbReference>
<dbReference type="PROSITE" id="PS50109">
    <property type="entry name" value="HIS_KIN"/>
    <property type="match status" value="1"/>
</dbReference>
<dbReference type="CDD" id="cd16922">
    <property type="entry name" value="HATPase_EvgS-ArcB-TorS-like"/>
    <property type="match status" value="1"/>
</dbReference>
<dbReference type="SUPFAM" id="SSF52540">
    <property type="entry name" value="P-loop containing nucleoside triphosphate hydrolases"/>
    <property type="match status" value="1"/>
</dbReference>
<dbReference type="Pfam" id="PF00069">
    <property type="entry name" value="Pkinase"/>
    <property type="match status" value="1"/>
</dbReference>
<dbReference type="SUPFAM" id="SSF55781">
    <property type="entry name" value="GAF domain-like"/>
    <property type="match status" value="1"/>
</dbReference>
<dbReference type="SMART" id="SM00091">
    <property type="entry name" value="PAS"/>
    <property type="match status" value="1"/>
</dbReference>
<dbReference type="InterPro" id="IPR027417">
    <property type="entry name" value="P-loop_NTPase"/>
</dbReference>
<evidence type="ECO:0000256" key="5">
    <source>
        <dbReference type="ARBA" id="ARBA00022777"/>
    </source>
</evidence>
<evidence type="ECO:0000256" key="4">
    <source>
        <dbReference type="ARBA" id="ARBA00022679"/>
    </source>
</evidence>
<dbReference type="InterPro" id="IPR036097">
    <property type="entry name" value="HisK_dim/P_sf"/>
</dbReference>
<dbReference type="Pfam" id="PF13191">
    <property type="entry name" value="AAA_16"/>
    <property type="match status" value="1"/>
</dbReference>
<dbReference type="InterPro" id="IPR001789">
    <property type="entry name" value="Sig_transdc_resp-reg_receiver"/>
</dbReference>
<dbReference type="GO" id="GO:0000155">
    <property type="term" value="F:phosphorelay sensor kinase activity"/>
    <property type="evidence" value="ECO:0007669"/>
    <property type="project" value="InterPro"/>
</dbReference>
<feature type="domain" description="PAS" evidence="10">
    <location>
        <begin position="1466"/>
        <end position="1508"/>
    </location>
</feature>
<protein>
    <recommendedName>
        <fullName evidence="2">histidine kinase</fullName>
        <ecNumber evidence="2">2.7.13.3</ecNumber>
    </recommendedName>
</protein>
<dbReference type="InterPro" id="IPR041664">
    <property type="entry name" value="AAA_16"/>
</dbReference>
<evidence type="ECO:0000256" key="3">
    <source>
        <dbReference type="ARBA" id="ARBA00022553"/>
    </source>
</evidence>
<dbReference type="Gene3D" id="1.10.510.10">
    <property type="entry name" value="Transferase(Phosphotransferase) domain 1"/>
    <property type="match status" value="1"/>
</dbReference>
<dbReference type="Gene3D" id="1.10.287.130">
    <property type="match status" value="1"/>
</dbReference>
<keyword evidence="12" id="KW-1185">Reference proteome</keyword>
<dbReference type="InterPro" id="IPR000719">
    <property type="entry name" value="Prot_kinase_dom"/>
</dbReference>
<keyword evidence="3 6" id="KW-0597">Phosphoprotein</keyword>
<evidence type="ECO:0000256" key="1">
    <source>
        <dbReference type="ARBA" id="ARBA00000085"/>
    </source>
</evidence>
<dbReference type="PROSITE" id="PS50011">
    <property type="entry name" value="PROTEIN_KINASE_DOM"/>
    <property type="match status" value="1"/>
</dbReference>
<evidence type="ECO:0000259" key="7">
    <source>
        <dbReference type="PROSITE" id="PS50011"/>
    </source>
</evidence>
<dbReference type="SMART" id="SM00448">
    <property type="entry name" value="REC"/>
    <property type="match status" value="1"/>
</dbReference>
<dbReference type="InterPro" id="IPR000014">
    <property type="entry name" value="PAS"/>
</dbReference>
<dbReference type="STRING" id="1035707.SAMN05216552_10179"/>
<dbReference type="SMART" id="SM00387">
    <property type="entry name" value="HATPase_c"/>
    <property type="match status" value="1"/>
</dbReference>
<dbReference type="CDD" id="cd00082">
    <property type="entry name" value="HisKA"/>
    <property type="match status" value="1"/>
</dbReference>
<evidence type="ECO:0000256" key="6">
    <source>
        <dbReference type="PROSITE-ProRule" id="PRU00169"/>
    </source>
</evidence>
<dbReference type="CDD" id="cd00130">
    <property type="entry name" value="PAS"/>
    <property type="match status" value="1"/>
</dbReference>
<organism evidence="11 12">
    <name type="scientific">Pseudoduganella namucuonensis</name>
    <dbReference type="NCBI Taxonomy" id="1035707"/>
    <lineage>
        <taxon>Bacteria</taxon>
        <taxon>Pseudomonadati</taxon>
        <taxon>Pseudomonadota</taxon>
        <taxon>Betaproteobacteria</taxon>
        <taxon>Burkholderiales</taxon>
        <taxon>Oxalobacteraceae</taxon>
        <taxon>Telluria group</taxon>
        <taxon>Pseudoduganella</taxon>
    </lineage>
</organism>
<evidence type="ECO:0000256" key="2">
    <source>
        <dbReference type="ARBA" id="ARBA00012438"/>
    </source>
</evidence>
<dbReference type="Pfam" id="PF00512">
    <property type="entry name" value="HisKA"/>
    <property type="match status" value="1"/>
</dbReference>
<evidence type="ECO:0000259" key="8">
    <source>
        <dbReference type="PROSITE" id="PS50109"/>
    </source>
</evidence>
<dbReference type="SUPFAM" id="SSF47384">
    <property type="entry name" value="Homodimeric domain of signal transducing histidine kinase"/>
    <property type="match status" value="1"/>
</dbReference>
<dbReference type="Pfam" id="PF02518">
    <property type="entry name" value="HATPase_c"/>
    <property type="match status" value="1"/>
</dbReference>
<dbReference type="NCBIfam" id="TIGR00229">
    <property type="entry name" value="sensory_box"/>
    <property type="match status" value="1"/>
</dbReference>
<dbReference type="EMBL" id="FPBO01000017">
    <property type="protein sequence ID" value="SFU96924.1"/>
    <property type="molecule type" value="Genomic_DNA"/>
</dbReference>
<dbReference type="SUPFAM" id="SSF52172">
    <property type="entry name" value="CheY-like"/>
    <property type="match status" value="1"/>
</dbReference>
<dbReference type="EC" id="2.7.13.3" evidence="2"/>
<dbReference type="SMART" id="SM00220">
    <property type="entry name" value="S_TKc"/>
    <property type="match status" value="1"/>
</dbReference>
<dbReference type="InterPro" id="IPR003661">
    <property type="entry name" value="HisK_dim/P_dom"/>
</dbReference>
<dbReference type="PRINTS" id="PR00344">
    <property type="entry name" value="BCTRLSENSOR"/>
</dbReference>
<evidence type="ECO:0000259" key="9">
    <source>
        <dbReference type="PROSITE" id="PS50110"/>
    </source>
</evidence>
<sequence>MSSNSISQSWQFDAILRDADYTLYRVRAPDGAKPRLARTPASDAPGAAGAARLEHEYALRDKLDPQWAVCPLALVRRDDRPMLLLADPGGEPLENLLGAPMAPGLFLRIAGALAAALAGLHQRGIVHKDIKPANALVDVDGGAARWMGFGVAIVQPRERQPLARPEDVAGTLAYMAPEQTGRMNRSIDARSDLYGLGVTFYRMLAGELPFTATDPMELFHCHLARQAAPPAERVPGLPAALSDIVMKLLSKAAEERYQTAAGLEADLRHCLLQWQARERIEPFALGAHDASAQLLIPEKLYGREGQTGALVAAFERVATAGAPELVLVSGYAGIGKSSLVGELHKALVPRRALFATGKFDQYQRDIPYATLSQAFRALVRQLLGQSETRVARWRQRLRAALGVNGQLVVELVPELELLIGPQPPVQELPRQDAHRRFQTVVLRFLGVFARERHPLVLFLDDLQWLDSATLELLEQLVTQPEPRHLLLIGAYRDNEVDELHPLTRTLDAMRRAGRVPRHDIVLAPLALDDVARLLSDTLRGARRPVAPLAALVHAKTDGNPFFTIQFIAALADEGLLAFDPAGACWRWDVARIRAKGYTDNVADLMLGKLHRLAPATRSLLTLLACLGSGAATADLGLLHGAAPEAVHATLAEAVRSGCVLRSDDGYVFPHDRVREAAYSLVAAGERAVLHLRIGRLLAARTPPGELERHVFEIANQFNRGAGLIDTVEERERLAELNLMAGRRAQDATAYAAALGFLAAGCALLAPDDWERRHPLRFALALRLAECEYLTGDLAAAERRLSELSARAAGRAELAAVTCALVNLFTTLDRSDRAVEAGLDYLRRVGVDWAPHPAPDEVRQEFARIWLRVGERPIEELVDLPLMRDPDEQATMDVLTTILPPALFTDENLLGMVVGRIANLSLEHGHSDGSCLGYCWLGMFLGPRFGDYRAGFRFAKLGLDLVDQRGLGRFKARVYVHFGNVVAPWSQPFQSGRAWVRRAFDVANENGDLTFALYSCNHLVTNLLACGEPLEQVQREAEHGLEFARKARFGLVVDILTGQSQLIRALRGVTPELASLNDDGFDEERFERHLEGDPRLAIAACWYWIRKLQARCLAGDHAAAVAAAANAERLLWTSPSHIEVAEYHFYAALARAAHYDQAGREERARHLTALAAHRRQLDEWRRGCPENFATRAALVGAEIARIEGHELDAMRLYEQAARAARDNGLVHNQALAYERAAAFHRARGFELVADTYLREARDCYARWGADGKVRQLEALHGSLRARSEAPPAAPLAQLDMLSVAKATQAISGRIVLDELVDTLMRIVLENAGAQSGAMLLVRDGKLALVADIHVARRDVNVRLRRGAEQAPGELPETILNYVRRSGETVLLADAAALHPYAGDAYFSRHRPKSVLCLPIVRQGALIGLLYLENNLVTHAFTPARVTVLELLACQAAISLENAQLYTDLREREARIRRLVEANIIGIFFWDVRGAINDANDAFLDMVGYSRDDLRAGKLSWSGLTPGEYNELDRIKVAQLGTVGACAQYEKEFIRKDGGRVPVLIGGTMLEGSLEQGLAFVLDLTERRQAEAERAARKSADAANAAKSAFLSSMSHELRSPLNTLLGFARLMERQPALPEETRADLAIILRSGEHLRALINQVLDLAKIEAGRMVLDIADFDLHAMLDELEEMFALKARGRELSLRFELDGAPRFVRGDPLKLRQVLINLLDNAIKFTERGEVALRVRTPPGEERLAFAVADTGIGISAAELGQLGTAFVRAGGALREGTGLGLAITRNFVRLMGGELLIASEPGRGTTAGFSVELPAVGAESALVEPLPRRVVALAPGQPRYRVMVVDDRGEARQLLMRLLAPLGFEVREACDGQQAVDLWRAWPAHLIWMDMRMPVMDGRAATRRIKASHGGAATVIIALTASSFEEERADILAAGCDDFLRKPFHESDLFALMQKHLGVRFIHQEEEGGAAAAPAASPDAGALAALPAALRGALEQALVQLDTAAVTAAIAEVGDASLAHALATLANEFQYTRILRLLQGANQKELP</sequence>
<dbReference type="Pfam" id="PF13426">
    <property type="entry name" value="PAS_9"/>
    <property type="match status" value="1"/>
</dbReference>
<dbReference type="PANTHER" id="PTHR43642">
    <property type="entry name" value="HYBRID SIGNAL TRANSDUCTION HISTIDINE KINASE G"/>
    <property type="match status" value="1"/>
</dbReference>
<dbReference type="CDD" id="cd17546">
    <property type="entry name" value="REC_hyHK_CKI1_RcsC-like"/>
    <property type="match status" value="1"/>
</dbReference>
<dbReference type="Gene3D" id="3.30.565.10">
    <property type="entry name" value="Histidine kinase-like ATPase, C-terminal domain"/>
    <property type="match status" value="1"/>
</dbReference>
<feature type="modified residue" description="4-aspartylphosphate" evidence="6">
    <location>
        <position position="1897"/>
    </location>
</feature>